<dbReference type="Pfam" id="PF07690">
    <property type="entry name" value="MFS_1"/>
    <property type="match status" value="1"/>
</dbReference>
<feature type="transmembrane region" description="Helical" evidence="27">
    <location>
        <begin position="152"/>
        <end position="175"/>
    </location>
</feature>
<dbReference type="InterPro" id="IPR011701">
    <property type="entry name" value="MFS"/>
</dbReference>
<evidence type="ECO:0000256" key="2">
    <source>
        <dbReference type="ARBA" id="ARBA00004554"/>
    </source>
</evidence>
<name>A0A8B6BGV0_MYTGA</name>
<evidence type="ECO:0000313" key="29">
    <source>
        <dbReference type="EMBL" id="VDH90553.1"/>
    </source>
</evidence>
<dbReference type="GO" id="GO:0015293">
    <property type="term" value="F:symporter activity"/>
    <property type="evidence" value="ECO:0007669"/>
    <property type="project" value="UniProtKB-KW"/>
</dbReference>
<comment type="subcellular location">
    <subcellularLocation>
        <location evidence="2">Basolateral cell membrane</location>
        <topology evidence="2">Multi-pass membrane protein</topology>
    </subcellularLocation>
    <subcellularLocation>
        <location evidence="3">Cytoplasmic vesicle</location>
        <location evidence="3">Secretory vesicle membrane</location>
        <topology evidence="3">Multi-pass membrane protein</topology>
    </subcellularLocation>
    <subcellularLocation>
        <location evidence="1">Cytoplasmic vesicle</location>
        <location evidence="1">Secretory vesicle</location>
        <location evidence="1">Synaptic vesicle membrane</location>
    </subcellularLocation>
    <subcellularLocation>
        <location evidence="4">Lysosome membrane</location>
    </subcellularLocation>
</comment>
<evidence type="ECO:0000256" key="21">
    <source>
        <dbReference type="ARBA" id="ARBA00056891"/>
    </source>
</evidence>
<evidence type="ECO:0000256" key="1">
    <source>
        <dbReference type="ARBA" id="ARBA00004432"/>
    </source>
</evidence>
<evidence type="ECO:0000256" key="13">
    <source>
        <dbReference type="ARBA" id="ARBA00023228"/>
    </source>
</evidence>
<evidence type="ECO:0000256" key="25">
    <source>
        <dbReference type="ARBA" id="ARBA00081925"/>
    </source>
</evidence>
<feature type="transmembrane region" description="Helical" evidence="27">
    <location>
        <begin position="126"/>
        <end position="146"/>
    </location>
</feature>
<dbReference type="InterPro" id="IPR020846">
    <property type="entry name" value="MFS_dom"/>
</dbReference>
<dbReference type="EMBL" id="UYJE01000144">
    <property type="protein sequence ID" value="VDH90553.1"/>
    <property type="molecule type" value="Genomic_DNA"/>
</dbReference>
<evidence type="ECO:0000256" key="26">
    <source>
        <dbReference type="SAM" id="MobiDB-lite"/>
    </source>
</evidence>
<dbReference type="GO" id="GO:0006820">
    <property type="term" value="P:monoatomic anion transport"/>
    <property type="evidence" value="ECO:0007669"/>
    <property type="project" value="TreeGrafter"/>
</dbReference>
<feature type="transmembrane region" description="Helical" evidence="27">
    <location>
        <begin position="462"/>
        <end position="481"/>
    </location>
</feature>
<evidence type="ECO:0000313" key="30">
    <source>
        <dbReference type="Proteomes" id="UP000596742"/>
    </source>
</evidence>
<dbReference type="GO" id="GO:0046942">
    <property type="term" value="P:carboxylic acid transport"/>
    <property type="evidence" value="ECO:0007669"/>
    <property type="project" value="UniProtKB-ARBA"/>
</dbReference>
<evidence type="ECO:0000256" key="7">
    <source>
        <dbReference type="ARBA" id="ARBA00022692"/>
    </source>
</evidence>
<dbReference type="PANTHER" id="PTHR11662:SF455">
    <property type="entry name" value="GH23975P"/>
    <property type="match status" value="1"/>
</dbReference>
<keyword evidence="8" id="KW-0769">Symport</keyword>
<evidence type="ECO:0000256" key="19">
    <source>
        <dbReference type="ARBA" id="ARBA00051447"/>
    </source>
</evidence>
<dbReference type="AlphaFoldDB" id="A0A8B6BGV0"/>
<evidence type="ECO:0000256" key="23">
    <source>
        <dbReference type="ARBA" id="ARBA00080244"/>
    </source>
</evidence>
<evidence type="ECO:0000256" key="6">
    <source>
        <dbReference type="ARBA" id="ARBA00022475"/>
    </source>
</evidence>
<dbReference type="GO" id="GO:0016323">
    <property type="term" value="C:basolateral plasma membrane"/>
    <property type="evidence" value="ECO:0007669"/>
    <property type="project" value="UniProtKB-SubCell"/>
</dbReference>
<comment type="function">
    <text evidence="21">Receptor for CM101, a polysaccharide produced by group B Streptococcus with antipathoangiogenic properties.</text>
</comment>
<keyword evidence="6" id="KW-1003">Cell membrane</keyword>
<dbReference type="FunFam" id="1.20.1250.20:FF:000067">
    <property type="entry name" value="sialin isoform X2"/>
    <property type="match status" value="1"/>
</dbReference>
<organism evidence="29 30">
    <name type="scientific">Mytilus galloprovincialis</name>
    <name type="common">Mediterranean mussel</name>
    <dbReference type="NCBI Taxonomy" id="29158"/>
    <lineage>
        <taxon>Eukaryota</taxon>
        <taxon>Metazoa</taxon>
        <taxon>Spiralia</taxon>
        <taxon>Lophotrochozoa</taxon>
        <taxon>Mollusca</taxon>
        <taxon>Bivalvia</taxon>
        <taxon>Autobranchia</taxon>
        <taxon>Pteriomorphia</taxon>
        <taxon>Mytilida</taxon>
        <taxon>Mytiloidea</taxon>
        <taxon>Mytilidae</taxon>
        <taxon>Mytilinae</taxon>
        <taxon>Mytilus</taxon>
    </lineage>
</organism>
<evidence type="ECO:0000256" key="22">
    <source>
        <dbReference type="ARBA" id="ARBA00069713"/>
    </source>
</evidence>
<feature type="transmembrane region" description="Helical" evidence="27">
    <location>
        <begin position="43"/>
        <end position="72"/>
    </location>
</feature>
<evidence type="ECO:0000256" key="9">
    <source>
        <dbReference type="ARBA" id="ARBA00022989"/>
    </source>
</evidence>
<protein>
    <recommendedName>
        <fullName evidence="22">Sialin</fullName>
    </recommendedName>
    <alternativeName>
        <fullName evidence="25">H(+)/nitrate cotransporter</fullName>
    </alternativeName>
    <alternativeName>
        <fullName evidence="23">H(+)/sialic acid cotransporter</fullName>
    </alternativeName>
    <alternativeName>
        <fullName evidence="24">Vesicular excitatory amino acid transporter</fullName>
    </alternativeName>
</protein>
<keyword evidence="13" id="KW-0458">Lysosome</keyword>
<reference evidence="29" key="1">
    <citation type="submission" date="2018-11" db="EMBL/GenBank/DDBJ databases">
        <authorList>
            <person name="Alioto T."/>
            <person name="Alioto T."/>
        </authorList>
    </citation>
    <scope>NUCLEOTIDE SEQUENCE</scope>
</reference>
<accession>A0A8B6BGV0</accession>
<feature type="transmembrane region" description="Helical" evidence="27">
    <location>
        <begin position="187"/>
        <end position="207"/>
    </location>
</feature>
<evidence type="ECO:0000256" key="27">
    <source>
        <dbReference type="SAM" id="Phobius"/>
    </source>
</evidence>
<dbReference type="GO" id="GO:0030672">
    <property type="term" value="C:synaptic vesicle membrane"/>
    <property type="evidence" value="ECO:0007669"/>
    <property type="project" value="UniProtKB-SubCell"/>
</dbReference>
<comment type="catalytic activity">
    <reaction evidence="15">
        <text>2 nitrate(out) + H(+)(out) = 2 nitrate(in) + H(+)(in)</text>
        <dbReference type="Rhea" id="RHEA:71539"/>
        <dbReference type="ChEBI" id="CHEBI:15378"/>
        <dbReference type="ChEBI" id="CHEBI:17632"/>
    </reaction>
    <physiologicalReaction direction="left-to-right" evidence="15">
        <dbReference type="Rhea" id="RHEA:71540"/>
    </physiologicalReaction>
</comment>
<evidence type="ECO:0000256" key="20">
    <source>
        <dbReference type="ARBA" id="ARBA00051612"/>
    </source>
</evidence>
<feature type="transmembrane region" description="Helical" evidence="27">
    <location>
        <begin position="321"/>
        <end position="341"/>
    </location>
</feature>
<dbReference type="Proteomes" id="UP000596742">
    <property type="component" value="Unassembled WGS sequence"/>
</dbReference>
<keyword evidence="10" id="KW-0770">Synapse</keyword>
<feature type="transmembrane region" description="Helical" evidence="27">
    <location>
        <begin position="362"/>
        <end position="381"/>
    </location>
</feature>
<feature type="transmembrane region" description="Helical" evidence="27">
    <location>
        <begin position="219"/>
        <end position="239"/>
    </location>
</feature>
<dbReference type="InterPro" id="IPR050382">
    <property type="entry name" value="MFS_Na/Anion_cotransporter"/>
</dbReference>
<sequence>MESHDGNLRSDSSSEKRSILPPAEESHDVCPRQWALSRFPKRYIVAIMAFLGFCNIYSLRANLSVAIVAMVAKKEENVTAEYQGDFPTYDWSIKQEQDLVLSSFFYGYIFTQLPGGYLANRIGGKYLFGGGIFMTALLTVLTPLFAKGGVGLIVAIRVLAGLCEGVTYPSILAVWAKWTPPLERTKLATIAFSGSYIGTVISMLLSGYMLESGLGWPSIFYLFGGIALLWCVCWGYFIAESPSSHPTITSVEVEYIQANIGYTEEQTKNILPPWTDIFKSPAVWAIVAAHFAENWGFYIWLTELPSIMRHDLNFRIDKAGFVVAFPYLVMGLVVMSTGFLADYIYIYLRGRAVVSTTAIRKLFTCGAFFCQLIFMVAAGYIMTRDGAYVFLTLAVGLGGFAWAGFSVNHLDIAPQLTEGFYQYASVTMGISNTFATIPGIISPLLTDAIIQNGHTDVGQWQILFYIDAAIYLLGAVFYGIFATGNRQKWAEVPTGFLSQIDVDIDKDL</sequence>
<feature type="transmembrane region" description="Helical" evidence="27">
    <location>
        <begin position="387"/>
        <end position="408"/>
    </location>
</feature>
<evidence type="ECO:0000256" key="5">
    <source>
        <dbReference type="ARBA" id="ARBA00022448"/>
    </source>
</evidence>
<feature type="domain" description="Major facilitator superfamily (MFS) profile" evidence="28">
    <location>
        <begin position="44"/>
        <end position="486"/>
    </location>
</feature>
<gene>
    <name evidence="29" type="ORF">MGAL_10B060474</name>
</gene>
<dbReference type="GO" id="GO:0005765">
    <property type="term" value="C:lysosomal membrane"/>
    <property type="evidence" value="ECO:0007669"/>
    <property type="project" value="UniProtKB-SubCell"/>
</dbReference>
<dbReference type="OrthoDB" id="2985014at2759"/>
<comment type="catalytic activity">
    <reaction evidence="17">
        <text>N-acetylneuraminate(in) + H(+)(in) = N-acetylneuraminate(out) + H(+)(out)</text>
        <dbReference type="Rhea" id="RHEA:28987"/>
        <dbReference type="ChEBI" id="CHEBI:15378"/>
        <dbReference type="ChEBI" id="CHEBI:35418"/>
    </reaction>
    <physiologicalReaction direction="right-to-left" evidence="17">
        <dbReference type="Rhea" id="RHEA:28989"/>
    </physiologicalReaction>
</comment>
<evidence type="ECO:0000256" key="15">
    <source>
        <dbReference type="ARBA" id="ARBA00050101"/>
    </source>
</evidence>
<comment type="catalytic activity">
    <reaction evidence="20">
        <text>D-glucuronate(out) + H(+)(out) = D-glucuronate(in) + H(+)(in)</text>
        <dbReference type="Rhea" id="RHEA:72591"/>
        <dbReference type="ChEBI" id="CHEBI:15378"/>
        <dbReference type="ChEBI" id="CHEBI:58720"/>
    </reaction>
    <physiologicalReaction direction="left-to-right" evidence="20">
        <dbReference type="Rhea" id="RHEA:72592"/>
    </physiologicalReaction>
</comment>
<dbReference type="Gene3D" id="1.20.1250.20">
    <property type="entry name" value="MFS general substrate transporter like domains"/>
    <property type="match status" value="2"/>
</dbReference>
<comment type="catalytic activity">
    <reaction evidence="16">
        <text>L-aspartate(out) = L-aspartate(in)</text>
        <dbReference type="Rhea" id="RHEA:66332"/>
        <dbReference type="ChEBI" id="CHEBI:29991"/>
    </reaction>
    <physiologicalReaction direction="left-to-right" evidence="16">
        <dbReference type="Rhea" id="RHEA:66333"/>
    </physiologicalReaction>
</comment>
<keyword evidence="11 27" id="KW-0472">Membrane</keyword>
<evidence type="ECO:0000259" key="28">
    <source>
        <dbReference type="PROSITE" id="PS50850"/>
    </source>
</evidence>
<evidence type="ECO:0000256" key="24">
    <source>
        <dbReference type="ARBA" id="ARBA00081195"/>
    </source>
</evidence>
<evidence type="ECO:0000256" key="14">
    <source>
        <dbReference type="ARBA" id="ARBA00023329"/>
    </source>
</evidence>
<proteinExistence type="predicted"/>
<keyword evidence="9 27" id="KW-1133">Transmembrane helix</keyword>
<evidence type="ECO:0000256" key="16">
    <source>
        <dbReference type="ARBA" id="ARBA00050554"/>
    </source>
</evidence>
<evidence type="ECO:0000256" key="8">
    <source>
        <dbReference type="ARBA" id="ARBA00022847"/>
    </source>
</evidence>
<keyword evidence="7 27" id="KW-0812">Transmembrane</keyword>
<evidence type="ECO:0000256" key="17">
    <source>
        <dbReference type="ARBA" id="ARBA00050625"/>
    </source>
</evidence>
<keyword evidence="14" id="KW-0968">Cytoplasmic vesicle</keyword>
<evidence type="ECO:0000256" key="4">
    <source>
        <dbReference type="ARBA" id="ARBA00004656"/>
    </source>
</evidence>
<dbReference type="SUPFAM" id="SSF103473">
    <property type="entry name" value="MFS general substrate transporter"/>
    <property type="match status" value="1"/>
</dbReference>
<keyword evidence="5" id="KW-0813">Transport</keyword>
<keyword evidence="12" id="KW-0325">Glycoprotein</keyword>
<evidence type="ECO:0000256" key="12">
    <source>
        <dbReference type="ARBA" id="ARBA00023180"/>
    </source>
</evidence>
<comment type="catalytic activity">
    <reaction evidence="19">
        <text>L-glutamate(out) = L-glutamate(in)</text>
        <dbReference type="Rhea" id="RHEA:66336"/>
        <dbReference type="ChEBI" id="CHEBI:29985"/>
    </reaction>
    <physiologicalReaction direction="left-to-right" evidence="19">
        <dbReference type="Rhea" id="RHEA:66337"/>
    </physiologicalReaction>
</comment>
<keyword evidence="30" id="KW-1185">Reference proteome</keyword>
<evidence type="ECO:0000256" key="3">
    <source>
        <dbReference type="ARBA" id="ARBA00004638"/>
    </source>
</evidence>
<feature type="transmembrane region" description="Helical" evidence="27">
    <location>
        <begin position="282"/>
        <end position="301"/>
    </location>
</feature>
<comment type="caution">
    <text evidence="29">The sequence shown here is derived from an EMBL/GenBank/DDBJ whole genome shotgun (WGS) entry which is preliminary data.</text>
</comment>
<dbReference type="FunFam" id="1.20.1250.20:FF:000003">
    <property type="entry name" value="Solute carrier family 17 member 3"/>
    <property type="match status" value="1"/>
</dbReference>
<evidence type="ECO:0000256" key="10">
    <source>
        <dbReference type="ARBA" id="ARBA00023018"/>
    </source>
</evidence>
<evidence type="ECO:0000256" key="18">
    <source>
        <dbReference type="ARBA" id="ARBA00051403"/>
    </source>
</evidence>
<feature type="transmembrane region" description="Helical" evidence="27">
    <location>
        <begin position="420"/>
        <end position="442"/>
    </location>
</feature>
<comment type="catalytic activity">
    <reaction evidence="18">
        <text>N-acetyl-L-aspartyl-L-glutamate(out) = N-acetyl-L-aspartyl-L-glutamate(in)</text>
        <dbReference type="Rhea" id="RHEA:72599"/>
        <dbReference type="ChEBI" id="CHEBI:76931"/>
    </reaction>
    <physiologicalReaction direction="left-to-right" evidence="18">
        <dbReference type="Rhea" id="RHEA:72600"/>
    </physiologicalReaction>
</comment>
<evidence type="ECO:0000256" key="11">
    <source>
        <dbReference type="ARBA" id="ARBA00023136"/>
    </source>
</evidence>
<dbReference type="PROSITE" id="PS50850">
    <property type="entry name" value="MFS"/>
    <property type="match status" value="1"/>
</dbReference>
<feature type="region of interest" description="Disordered" evidence="26">
    <location>
        <begin position="1"/>
        <end position="24"/>
    </location>
</feature>
<dbReference type="CDD" id="cd17318">
    <property type="entry name" value="MFS_SLC17"/>
    <property type="match status" value="1"/>
</dbReference>
<dbReference type="PANTHER" id="PTHR11662">
    <property type="entry name" value="SOLUTE CARRIER FAMILY 17"/>
    <property type="match status" value="1"/>
</dbReference>
<dbReference type="InterPro" id="IPR036259">
    <property type="entry name" value="MFS_trans_sf"/>
</dbReference>